<dbReference type="InterPro" id="IPR035979">
    <property type="entry name" value="RBD_domain_sf"/>
</dbReference>
<sequence length="928" mass="100285">MSCATQESVLASPKVTRSVSVSERRPLAPVTPQRNNRANKMRVASSPLTPSYSTSSAISSPFTPITNVYSSSSSFVSPNSSVSTKVGFSPEPIKARRKSIADATQNWRSRAKENGIKVDGQEASYADSLDCNSPKDSIPESFLSTHRRSRQAAFQANSAEGIAFVSPKTSRLDGPASAPIPSNLASSVFNTPESTGSLASSFTLATPSPRSSLAIVQRLRQRGSLTDPARPRRRHISGSIFGEALFDIDEDSIATAPYPEAFGSPIALRNSEGSFTVKTKRCVSAPFIAGRFYEGYDDEEDSADLEDDGLPNDPQVVRTRAQSVSSQLTAVSNTDINNEEPNDNMCSVCSAVSSPLSVLDPCGHLACSSCLTSSLNIVGEKDMSCATCDKPVRNFKLLTPLKIAVSIPKESENADSPNKNSEEEENEAIRLLPSVMEDLSINRDDKANQEIASVGSSSQKNSPTPKVHSIDNRIRDVAVLRIDNVPWDVTPTSLNEFFSPFAVVRAHVLLDPKGKTLSHAYVEVPASDARNALRSVQNKSLGKGRRLRGVTVTMSGQVELMRALFPSWLGGFDGNQPTLDGLDRAARVRTLENGLITLSEIDGLAALMKNPKSHFLKVPTLPFYSLASILSKFPVEGDSRVFWSSGLRDILYELTTCACDLLVGRINTELHKQHTLETVVSTASNCQLFTDVQRFGLFTRVSKVVTDKGGQVSCPLPDISVPSTVHGDDGFMYDDGASPTLVSSASIHSGHRQRVLGYGSPPTLRQNDMFAYNGTIPFGNVSRPDYTGLTSPQLVNTSPTLGIPLANVNRGMPLSLRNARHAPFDVLAREFNIEPDLVAALAQRLAFAGQAISPQAMGAFLVSRFYRSVIAYTQDPTIMTRVTSIVSVTEKADLHRTHFIIISIAFNDLTAHSHALGLSHRSTSSTRS</sequence>
<organism evidence="7 8">
    <name type="scientific">Sanghuangporus baumii</name>
    <name type="common">Phellinus baumii</name>
    <dbReference type="NCBI Taxonomy" id="108892"/>
    <lineage>
        <taxon>Eukaryota</taxon>
        <taxon>Fungi</taxon>
        <taxon>Dikarya</taxon>
        <taxon>Basidiomycota</taxon>
        <taxon>Agaricomycotina</taxon>
        <taxon>Agaricomycetes</taxon>
        <taxon>Hymenochaetales</taxon>
        <taxon>Hymenochaetaceae</taxon>
        <taxon>Sanghuangporus</taxon>
    </lineage>
</organism>
<feature type="region of interest" description="Disordered" evidence="5">
    <location>
        <begin position="1"/>
        <end position="57"/>
    </location>
</feature>
<dbReference type="SUPFAM" id="SSF57850">
    <property type="entry name" value="RING/U-box"/>
    <property type="match status" value="1"/>
</dbReference>
<dbReference type="InterPro" id="IPR018957">
    <property type="entry name" value="Znf_C3HC4_RING-type"/>
</dbReference>
<protein>
    <recommendedName>
        <fullName evidence="6">RING-type domain-containing protein</fullName>
    </recommendedName>
</protein>
<evidence type="ECO:0000313" key="7">
    <source>
        <dbReference type="EMBL" id="OCB89126.1"/>
    </source>
</evidence>
<proteinExistence type="predicted"/>
<dbReference type="Gene3D" id="3.30.40.10">
    <property type="entry name" value="Zinc/RING finger domain, C3HC4 (zinc finger)"/>
    <property type="match status" value="1"/>
</dbReference>
<dbReference type="EMBL" id="LNZH02000164">
    <property type="protein sequence ID" value="OCB89126.1"/>
    <property type="molecule type" value="Genomic_DNA"/>
</dbReference>
<dbReference type="InterPro" id="IPR000504">
    <property type="entry name" value="RRM_dom"/>
</dbReference>
<accession>A0A9Q5HZX5</accession>
<evidence type="ECO:0000256" key="5">
    <source>
        <dbReference type="SAM" id="MobiDB-lite"/>
    </source>
</evidence>
<feature type="compositionally biased region" description="Polar residues" evidence="5">
    <location>
        <begin position="1"/>
        <end position="21"/>
    </location>
</feature>
<feature type="domain" description="RING-type" evidence="6">
    <location>
        <begin position="346"/>
        <end position="389"/>
    </location>
</feature>
<evidence type="ECO:0000313" key="8">
    <source>
        <dbReference type="Proteomes" id="UP000757232"/>
    </source>
</evidence>
<dbReference type="GO" id="GO:0008270">
    <property type="term" value="F:zinc ion binding"/>
    <property type="evidence" value="ECO:0007669"/>
    <property type="project" value="UniProtKB-KW"/>
</dbReference>
<feature type="compositionally biased region" description="Low complexity" evidence="5">
    <location>
        <begin position="45"/>
        <end position="57"/>
    </location>
</feature>
<evidence type="ECO:0000259" key="6">
    <source>
        <dbReference type="PROSITE" id="PS50089"/>
    </source>
</evidence>
<dbReference type="Pfam" id="PF00097">
    <property type="entry name" value="zf-C3HC4"/>
    <property type="match status" value="1"/>
</dbReference>
<evidence type="ECO:0000256" key="2">
    <source>
        <dbReference type="ARBA" id="ARBA00022771"/>
    </source>
</evidence>
<keyword evidence="3" id="KW-0862">Zinc</keyword>
<dbReference type="InterPro" id="IPR001841">
    <property type="entry name" value="Znf_RING"/>
</dbReference>
<name>A0A9Q5HZX5_SANBA</name>
<dbReference type="SMART" id="SM00184">
    <property type="entry name" value="RING"/>
    <property type="match status" value="1"/>
</dbReference>
<gene>
    <name evidence="7" type="ORF">A7U60_g3725</name>
</gene>
<keyword evidence="8" id="KW-1185">Reference proteome</keyword>
<reference evidence="7" key="1">
    <citation type="submission" date="2016-06" db="EMBL/GenBank/DDBJ databases">
        <title>Draft Genome sequence of the fungus Inonotus baumii.</title>
        <authorList>
            <person name="Zhu H."/>
            <person name="Lin W."/>
        </authorList>
    </citation>
    <scope>NUCLEOTIDE SEQUENCE</scope>
    <source>
        <strain evidence="7">821</strain>
    </source>
</reference>
<keyword evidence="1" id="KW-0479">Metal-binding</keyword>
<dbReference type="PROSITE" id="PS50089">
    <property type="entry name" value="ZF_RING_2"/>
    <property type="match status" value="1"/>
</dbReference>
<dbReference type="SUPFAM" id="SSF54928">
    <property type="entry name" value="RNA-binding domain, RBD"/>
    <property type="match status" value="1"/>
</dbReference>
<dbReference type="InterPro" id="IPR012677">
    <property type="entry name" value="Nucleotide-bd_a/b_plait_sf"/>
</dbReference>
<evidence type="ECO:0000256" key="3">
    <source>
        <dbReference type="ARBA" id="ARBA00022833"/>
    </source>
</evidence>
<evidence type="ECO:0000256" key="1">
    <source>
        <dbReference type="ARBA" id="ARBA00022723"/>
    </source>
</evidence>
<dbReference type="CDD" id="cd00590">
    <property type="entry name" value="RRM_SF"/>
    <property type="match status" value="1"/>
</dbReference>
<comment type="caution">
    <text evidence="7">The sequence shown here is derived from an EMBL/GenBank/DDBJ whole genome shotgun (WGS) entry which is preliminary data.</text>
</comment>
<dbReference type="OrthoDB" id="336240at2759"/>
<dbReference type="GO" id="GO:0003723">
    <property type="term" value="F:RNA binding"/>
    <property type="evidence" value="ECO:0007669"/>
    <property type="project" value="InterPro"/>
</dbReference>
<dbReference type="SMART" id="SM00360">
    <property type="entry name" value="RRM"/>
    <property type="match status" value="1"/>
</dbReference>
<dbReference type="AlphaFoldDB" id="A0A9Q5HZX5"/>
<dbReference type="Pfam" id="PF00076">
    <property type="entry name" value="RRM_1"/>
    <property type="match status" value="1"/>
</dbReference>
<dbReference type="InterPro" id="IPR013083">
    <property type="entry name" value="Znf_RING/FYVE/PHD"/>
</dbReference>
<dbReference type="Proteomes" id="UP000757232">
    <property type="component" value="Unassembled WGS sequence"/>
</dbReference>
<dbReference type="Gene3D" id="3.30.70.330">
    <property type="match status" value="1"/>
</dbReference>
<keyword evidence="2 4" id="KW-0863">Zinc-finger</keyword>
<evidence type="ECO:0000256" key="4">
    <source>
        <dbReference type="PROSITE-ProRule" id="PRU00175"/>
    </source>
</evidence>